<evidence type="ECO:0000313" key="3">
    <source>
        <dbReference type="Proteomes" id="UP001190700"/>
    </source>
</evidence>
<comment type="caution">
    <text evidence="2">The sequence shown here is derived from an EMBL/GenBank/DDBJ whole genome shotgun (WGS) entry which is preliminary data.</text>
</comment>
<dbReference type="EMBL" id="LGRX02019955">
    <property type="protein sequence ID" value="KAK3257944.1"/>
    <property type="molecule type" value="Genomic_DNA"/>
</dbReference>
<accession>A0AAE0KRN8</accession>
<feature type="non-terminal residue" evidence="2">
    <location>
        <position position="1"/>
    </location>
</feature>
<dbReference type="AlphaFoldDB" id="A0AAE0KRN8"/>
<feature type="region of interest" description="Disordered" evidence="1">
    <location>
        <begin position="1"/>
        <end position="79"/>
    </location>
</feature>
<evidence type="ECO:0000313" key="2">
    <source>
        <dbReference type="EMBL" id="KAK3257944.1"/>
    </source>
</evidence>
<feature type="non-terminal residue" evidence="2">
    <location>
        <position position="107"/>
    </location>
</feature>
<sequence length="107" mass="10877">GGRGWAICPPPGCPDGQGEAGEAASRGFPGGGRPPQRRRGDTRGPGTRGRADPHHGAADGAGQQLRIQRRAQSGGEGGCGLGYVWRRGTSCGYECGTMQVGASCRSV</sequence>
<keyword evidence="3" id="KW-1185">Reference proteome</keyword>
<dbReference type="Proteomes" id="UP001190700">
    <property type="component" value="Unassembled WGS sequence"/>
</dbReference>
<organism evidence="2 3">
    <name type="scientific">Cymbomonas tetramitiformis</name>
    <dbReference type="NCBI Taxonomy" id="36881"/>
    <lineage>
        <taxon>Eukaryota</taxon>
        <taxon>Viridiplantae</taxon>
        <taxon>Chlorophyta</taxon>
        <taxon>Pyramimonadophyceae</taxon>
        <taxon>Pyramimonadales</taxon>
        <taxon>Pyramimonadaceae</taxon>
        <taxon>Cymbomonas</taxon>
    </lineage>
</organism>
<gene>
    <name evidence="2" type="ORF">CYMTET_32987</name>
</gene>
<reference evidence="2 3" key="1">
    <citation type="journal article" date="2015" name="Genome Biol. Evol.">
        <title>Comparative Genomics of a Bacterivorous Green Alga Reveals Evolutionary Causalities and Consequences of Phago-Mixotrophic Mode of Nutrition.</title>
        <authorList>
            <person name="Burns J.A."/>
            <person name="Paasch A."/>
            <person name="Narechania A."/>
            <person name="Kim E."/>
        </authorList>
    </citation>
    <scope>NUCLEOTIDE SEQUENCE [LARGE SCALE GENOMIC DNA]</scope>
    <source>
        <strain evidence="2 3">PLY_AMNH</strain>
    </source>
</reference>
<protein>
    <submittedName>
        <fullName evidence="2">Uncharacterized protein</fullName>
    </submittedName>
</protein>
<proteinExistence type="predicted"/>
<evidence type="ECO:0000256" key="1">
    <source>
        <dbReference type="SAM" id="MobiDB-lite"/>
    </source>
</evidence>
<name>A0AAE0KRN8_9CHLO</name>